<evidence type="ECO:0000259" key="8">
    <source>
        <dbReference type="Pfam" id="PF09335"/>
    </source>
</evidence>
<keyword evidence="4 7" id="KW-0812">Transmembrane</keyword>
<dbReference type="PANTHER" id="PTHR30353:SF0">
    <property type="entry name" value="TRANSMEMBRANE PROTEIN"/>
    <property type="match status" value="1"/>
</dbReference>
<dbReference type="InterPro" id="IPR032816">
    <property type="entry name" value="VTT_dom"/>
</dbReference>
<evidence type="ECO:0000313" key="10">
    <source>
        <dbReference type="Proteomes" id="UP000606115"/>
    </source>
</evidence>
<evidence type="ECO:0000256" key="3">
    <source>
        <dbReference type="ARBA" id="ARBA00022475"/>
    </source>
</evidence>
<sequence length="243" mass="26670">MSVLDQTSFLSLMTQFGTPTLGAAFLPDWLNPVVFLNDPALGPWVVLLVCGIVFAETGLLVGFFLPGDSMLFTVGMLIAAGTIHVPLWLFALSIFVCAFAGDQTGYMIGKKTGPAIFKKPDSRFFSQANVERAHGFFEKFGGRAVILARFVPVVRTFVPVIAGVAKMNHKTFVAYNLIGALLWGVGVTLLGFWLGQFTWIKDNIDIIFILIVFISIIPILIELLKAQMASKKKKNNQSHVIED</sequence>
<accession>A0ABQ2D7P6</accession>
<feature type="transmembrane region" description="Helical" evidence="7">
    <location>
        <begin position="206"/>
        <end position="224"/>
    </location>
</feature>
<evidence type="ECO:0000256" key="4">
    <source>
        <dbReference type="ARBA" id="ARBA00022692"/>
    </source>
</evidence>
<comment type="similarity">
    <text evidence="2 7">Belongs to the DedA family.</text>
</comment>
<feature type="transmembrane region" description="Helical" evidence="7">
    <location>
        <begin position="77"/>
        <end position="101"/>
    </location>
</feature>
<keyword evidence="5 7" id="KW-1133">Transmembrane helix</keyword>
<comment type="caution">
    <text evidence="9">The sequence shown here is derived from an EMBL/GenBank/DDBJ whole genome shotgun (WGS) entry which is preliminary data.</text>
</comment>
<organism evidence="9 10">
    <name type="scientific">Glutamicibacter ardleyensis</name>
    <dbReference type="NCBI Taxonomy" id="225894"/>
    <lineage>
        <taxon>Bacteria</taxon>
        <taxon>Bacillati</taxon>
        <taxon>Actinomycetota</taxon>
        <taxon>Actinomycetes</taxon>
        <taxon>Micrococcales</taxon>
        <taxon>Micrococcaceae</taxon>
        <taxon>Glutamicibacter</taxon>
    </lineage>
</organism>
<dbReference type="Pfam" id="PF09335">
    <property type="entry name" value="VTT_dom"/>
    <property type="match status" value="1"/>
</dbReference>
<reference evidence="10" key="1">
    <citation type="journal article" date="2019" name="Int. J. Syst. Evol. Microbiol.">
        <title>The Global Catalogue of Microorganisms (GCM) 10K type strain sequencing project: providing services to taxonomists for standard genome sequencing and annotation.</title>
        <authorList>
            <consortium name="The Broad Institute Genomics Platform"/>
            <consortium name="The Broad Institute Genome Sequencing Center for Infectious Disease"/>
            <person name="Wu L."/>
            <person name="Ma J."/>
        </authorList>
    </citation>
    <scope>NUCLEOTIDE SEQUENCE [LARGE SCALE GENOMIC DNA]</scope>
    <source>
        <strain evidence="10">CGMCC 1.3685</strain>
    </source>
</reference>
<feature type="domain" description="VTT" evidence="8">
    <location>
        <begin position="65"/>
        <end position="191"/>
    </location>
</feature>
<evidence type="ECO:0000256" key="6">
    <source>
        <dbReference type="ARBA" id="ARBA00023136"/>
    </source>
</evidence>
<evidence type="ECO:0000313" key="9">
    <source>
        <dbReference type="EMBL" id="GGJ48738.1"/>
    </source>
</evidence>
<dbReference type="EMBL" id="BMKX01000001">
    <property type="protein sequence ID" value="GGJ48738.1"/>
    <property type="molecule type" value="Genomic_DNA"/>
</dbReference>
<dbReference type="PANTHER" id="PTHR30353">
    <property type="entry name" value="INNER MEMBRANE PROTEIN DEDA-RELATED"/>
    <property type="match status" value="1"/>
</dbReference>
<dbReference type="InterPro" id="IPR032818">
    <property type="entry name" value="DedA-like"/>
</dbReference>
<protein>
    <recommendedName>
        <fullName evidence="8">VTT domain-containing protein</fullName>
    </recommendedName>
</protein>
<name>A0ABQ2D7P6_9MICC</name>
<proteinExistence type="inferred from homology"/>
<evidence type="ECO:0000256" key="2">
    <source>
        <dbReference type="ARBA" id="ARBA00010792"/>
    </source>
</evidence>
<feature type="transmembrane region" description="Helical" evidence="7">
    <location>
        <begin position="172"/>
        <end position="194"/>
    </location>
</feature>
<comment type="subcellular location">
    <subcellularLocation>
        <location evidence="1 7">Cell membrane</location>
        <topology evidence="1 7">Multi-pass membrane protein</topology>
    </subcellularLocation>
</comment>
<gene>
    <name evidence="9" type="ORF">GCM10007173_04200</name>
</gene>
<keyword evidence="6 7" id="KW-0472">Membrane</keyword>
<evidence type="ECO:0000256" key="1">
    <source>
        <dbReference type="ARBA" id="ARBA00004651"/>
    </source>
</evidence>
<evidence type="ECO:0000256" key="7">
    <source>
        <dbReference type="RuleBase" id="RU367016"/>
    </source>
</evidence>
<feature type="transmembrane region" description="Helical" evidence="7">
    <location>
        <begin position="44"/>
        <end position="65"/>
    </location>
</feature>
<evidence type="ECO:0000256" key="5">
    <source>
        <dbReference type="ARBA" id="ARBA00022989"/>
    </source>
</evidence>
<keyword evidence="3 7" id="KW-1003">Cell membrane</keyword>
<keyword evidence="10" id="KW-1185">Reference proteome</keyword>
<dbReference type="Proteomes" id="UP000606115">
    <property type="component" value="Unassembled WGS sequence"/>
</dbReference>